<protein>
    <recommendedName>
        <fullName evidence="3">Threonine/serine exporter-like N-terminal domain-containing protein</fullName>
    </recommendedName>
</protein>
<organism evidence="4 5">
    <name type="scientific">Psychromicrobium lacuslunae</name>
    <dbReference type="NCBI Taxonomy" id="1618207"/>
    <lineage>
        <taxon>Bacteria</taxon>
        <taxon>Bacillati</taxon>
        <taxon>Actinomycetota</taxon>
        <taxon>Actinomycetes</taxon>
        <taxon>Micrococcales</taxon>
        <taxon>Micrococcaceae</taxon>
        <taxon>Psychromicrobium</taxon>
    </lineage>
</organism>
<dbReference type="PATRIC" id="fig|1618207.4.peg.2677"/>
<feature type="transmembrane region" description="Helical" evidence="2">
    <location>
        <begin position="357"/>
        <end position="378"/>
    </location>
</feature>
<dbReference type="STRING" id="1618207.UM93_13205"/>
<dbReference type="EMBL" id="CP011005">
    <property type="protein sequence ID" value="AJT42218.1"/>
    <property type="molecule type" value="Genomic_DNA"/>
</dbReference>
<evidence type="ECO:0000256" key="2">
    <source>
        <dbReference type="SAM" id="Phobius"/>
    </source>
</evidence>
<gene>
    <name evidence="4" type="ORF">UM93_13205</name>
</gene>
<dbReference type="Pfam" id="PF06738">
    <property type="entry name" value="ThrE"/>
    <property type="match status" value="1"/>
</dbReference>
<dbReference type="HOGENOM" id="CLU_613531_0_0_11"/>
<keyword evidence="2" id="KW-1133">Transmembrane helix</keyword>
<proteinExistence type="inferred from homology"/>
<dbReference type="InterPro" id="IPR051361">
    <property type="entry name" value="ThrE/Ser_Exporter"/>
</dbReference>
<feature type="transmembrane region" description="Helical" evidence="2">
    <location>
        <begin position="137"/>
        <end position="156"/>
    </location>
</feature>
<evidence type="ECO:0000313" key="5">
    <source>
        <dbReference type="Proteomes" id="UP000061839"/>
    </source>
</evidence>
<evidence type="ECO:0000259" key="3">
    <source>
        <dbReference type="Pfam" id="PF06738"/>
    </source>
</evidence>
<evidence type="ECO:0000313" key="4">
    <source>
        <dbReference type="EMBL" id="AJT42218.1"/>
    </source>
</evidence>
<dbReference type="PANTHER" id="PTHR31082:SF4">
    <property type="entry name" value="PHEROMONE-REGULATED MEMBRANE PROTEIN 10"/>
    <property type="match status" value="1"/>
</dbReference>
<feature type="transmembrane region" description="Helical" evidence="2">
    <location>
        <begin position="114"/>
        <end position="131"/>
    </location>
</feature>
<feature type="transmembrane region" description="Helical" evidence="2">
    <location>
        <begin position="193"/>
        <end position="215"/>
    </location>
</feature>
<keyword evidence="2" id="KW-0812">Transmembrane</keyword>
<feature type="transmembrane region" description="Helical" evidence="2">
    <location>
        <begin position="303"/>
        <end position="321"/>
    </location>
</feature>
<feature type="transmembrane region" description="Helical" evidence="2">
    <location>
        <begin position="327"/>
        <end position="345"/>
    </location>
</feature>
<dbReference type="KEGG" id="ari:UM93_13205"/>
<feature type="transmembrane region" description="Helical" evidence="2">
    <location>
        <begin position="227"/>
        <end position="247"/>
    </location>
</feature>
<dbReference type="PANTHER" id="PTHR31082">
    <property type="entry name" value="PHEROMONE-REGULATED MEMBRANE PROTEIN 10"/>
    <property type="match status" value="1"/>
</dbReference>
<keyword evidence="2" id="KW-0472">Membrane</keyword>
<reference evidence="4 5" key="1">
    <citation type="journal article" date="2015" name="Genome Announc.">
        <title>Complete Genome Sequencing of Protease-Producing Novel Arthrobacter sp. Strain IHBB 11108 Using PacBio Single-Molecule Real-Time Sequencing Technology.</title>
        <authorList>
            <person name="Kiran S."/>
            <person name="Swarnkar M.K."/>
            <person name="Pal M."/>
            <person name="Thakur R."/>
            <person name="Tewari R."/>
            <person name="Singh A.K."/>
            <person name="Gulati A."/>
        </authorList>
    </citation>
    <scope>NUCLEOTIDE SEQUENCE [LARGE SCALE GENOMIC DNA]</scope>
    <source>
        <strain evidence="4 5">IHBB 11108</strain>
    </source>
</reference>
<feature type="transmembrane region" description="Helical" evidence="2">
    <location>
        <begin position="384"/>
        <end position="407"/>
    </location>
</feature>
<dbReference type="GO" id="GO:0022857">
    <property type="term" value="F:transmembrane transporter activity"/>
    <property type="evidence" value="ECO:0007669"/>
    <property type="project" value="InterPro"/>
</dbReference>
<accession>A0A0D4C0V3</accession>
<evidence type="ECO:0000256" key="1">
    <source>
        <dbReference type="ARBA" id="ARBA00034125"/>
    </source>
</evidence>
<feature type="transmembrane region" description="Helical" evidence="2">
    <location>
        <begin position="163"/>
        <end position="187"/>
    </location>
</feature>
<comment type="similarity">
    <text evidence="1">Belongs to the ThrE exporter (TC 2.A.79) family.</text>
</comment>
<dbReference type="OrthoDB" id="4372961at2"/>
<feature type="transmembrane region" description="Helical" evidence="2">
    <location>
        <begin position="280"/>
        <end position="298"/>
    </location>
</feature>
<dbReference type="Proteomes" id="UP000061839">
    <property type="component" value="Chromosome"/>
</dbReference>
<dbReference type="AlphaFoldDB" id="A0A0D4C0V3"/>
<feature type="domain" description="Threonine/serine exporter-like N-terminal" evidence="3">
    <location>
        <begin position="11"/>
        <end position="247"/>
    </location>
</feature>
<sequence length="428" mass="43976">MDLDDPAARVLGDLGVLLLDSGVSVTDVRHSLLEVAAAAGFKRLAFTVLPEIVIVSDPETGGAKLANTHSGELSFLQAAHANRLVQRLSSGELSINEIPRQVAEIRRIPRRHAVFTWMLGSALTSAGLAILFRCAWWAIAVAAVVGGLVGLIAVLAHRRSGAAAILPFVTALGSTLLVGALAAVFGLGSVPLFAVSAPVAILVPGALITNALLELTAADIVTGSARLIYGLISLGFMAVGISTGAALTGLKIDPGSAALVGQIAHISADNNGWAALPPLWLSWIGVAILAIGIGLFFGAGRSLIVISVIAMTCTYALLVLLTPVLGSVAAAGIVAGFLFIFARILERFTLSIPATVSFQPAFLLLVPGTVGLVAVATFDSAALSAALTTFVSICIGIKVAALIVEVIHKPWSRRGRQPGGRVEEPSPN</sequence>
<dbReference type="InterPro" id="IPR010619">
    <property type="entry name" value="ThrE-like_N"/>
</dbReference>
<keyword evidence="5" id="KW-1185">Reference proteome</keyword>
<name>A0A0D4C0V3_9MICC</name>